<evidence type="ECO:0000256" key="2">
    <source>
        <dbReference type="SAM" id="MobiDB-lite"/>
    </source>
</evidence>
<organism evidence="3 4">
    <name type="scientific">Seiridium unicorne</name>
    <dbReference type="NCBI Taxonomy" id="138068"/>
    <lineage>
        <taxon>Eukaryota</taxon>
        <taxon>Fungi</taxon>
        <taxon>Dikarya</taxon>
        <taxon>Ascomycota</taxon>
        <taxon>Pezizomycotina</taxon>
        <taxon>Sordariomycetes</taxon>
        <taxon>Xylariomycetidae</taxon>
        <taxon>Amphisphaeriales</taxon>
        <taxon>Sporocadaceae</taxon>
        <taxon>Seiridium</taxon>
    </lineage>
</organism>
<evidence type="ECO:0000313" key="4">
    <source>
        <dbReference type="Proteomes" id="UP001408356"/>
    </source>
</evidence>
<dbReference type="Proteomes" id="UP001408356">
    <property type="component" value="Unassembled WGS sequence"/>
</dbReference>
<feature type="compositionally biased region" description="Basic residues" evidence="2">
    <location>
        <begin position="54"/>
        <end position="64"/>
    </location>
</feature>
<dbReference type="EMBL" id="JARVKF010000433">
    <property type="protein sequence ID" value="KAK9413886.1"/>
    <property type="molecule type" value="Genomic_DNA"/>
</dbReference>
<evidence type="ECO:0000256" key="1">
    <source>
        <dbReference type="ARBA" id="ARBA00023242"/>
    </source>
</evidence>
<evidence type="ECO:0000313" key="3">
    <source>
        <dbReference type="EMBL" id="KAK9413886.1"/>
    </source>
</evidence>
<proteinExistence type="predicted"/>
<protein>
    <submittedName>
        <fullName evidence="3">Uncharacterized protein</fullName>
    </submittedName>
</protein>
<sequence length="257" mass="28682">MQLKPQPISFRFINTVHPSDATTPSSLSQIRSHAAKDHRARRQRSCQPTLKSDKKPKNRSRRRNQVASAVTGGVEHDATSGSIREQQGLEKIAPFHDQFAALSHGGLPARPLAPSQPRVGGNSKAWFTSMQLKCWLPFALADIGLLTTLFLSSCRSLEIMSEFQDYTSMYAAYKHQCIRSTNESLSFEKTRVSDTTIAMVMVLVSESYSLGNIEEWKVHLRACTDMITIRGGIDTLGLDGFLKEIITKSPQIYGHWS</sequence>
<dbReference type="InterPro" id="IPR021858">
    <property type="entry name" value="Fun_TF"/>
</dbReference>
<gene>
    <name evidence="3" type="ORF">SUNI508_11582</name>
</gene>
<feature type="region of interest" description="Disordered" evidence="2">
    <location>
        <begin position="16"/>
        <end position="82"/>
    </location>
</feature>
<feature type="compositionally biased region" description="Polar residues" evidence="2">
    <location>
        <begin position="16"/>
        <end position="31"/>
    </location>
</feature>
<dbReference type="Pfam" id="PF11951">
    <property type="entry name" value="Fungal_trans_2"/>
    <property type="match status" value="1"/>
</dbReference>
<name>A0ABR2UHE9_9PEZI</name>
<comment type="caution">
    <text evidence="3">The sequence shown here is derived from an EMBL/GenBank/DDBJ whole genome shotgun (WGS) entry which is preliminary data.</text>
</comment>
<accession>A0ABR2UHE9</accession>
<dbReference type="PANTHER" id="PTHR37540">
    <property type="entry name" value="TRANSCRIPTION FACTOR (ACR-2), PUTATIVE-RELATED-RELATED"/>
    <property type="match status" value="1"/>
</dbReference>
<keyword evidence="1" id="KW-0539">Nucleus</keyword>
<dbReference type="PANTHER" id="PTHR37540:SF5">
    <property type="entry name" value="TRANSCRIPTION FACTOR DOMAIN-CONTAINING PROTEIN"/>
    <property type="match status" value="1"/>
</dbReference>
<reference evidence="3 4" key="1">
    <citation type="journal article" date="2024" name="J. Plant Pathol.">
        <title>Sequence and assembly of the genome of Seiridium unicorne, isolate CBS 538.82, causal agent of cypress canker disease.</title>
        <authorList>
            <person name="Scali E."/>
            <person name="Rocca G.D."/>
            <person name="Danti R."/>
            <person name="Garbelotto M."/>
            <person name="Barberini S."/>
            <person name="Baroncelli R."/>
            <person name="Emiliani G."/>
        </authorList>
    </citation>
    <scope>NUCLEOTIDE SEQUENCE [LARGE SCALE GENOMIC DNA]</scope>
    <source>
        <strain evidence="3 4">BM-138-508</strain>
    </source>
</reference>
<keyword evidence="4" id="KW-1185">Reference proteome</keyword>